<dbReference type="InterPro" id="IPR038051">
    <property type="entry name" value="XRCC4-like_N_sf"/>
</dbReference>
<keyword evidence="4" id="KW-0234">DNA repair</keyword>
<dbReference type="VEuPathDB" id="FungiDB:ACLA_091770"/>
<feature type="compositionally biased region" description="Basic and acidic residues" evidence="8">
    <location>
        <begin position="486"/>
        <end position="499"/>
    </location>
</feature>
<dbReference type="RefSeq" id="XP_001272905.1">
    <property type="nucleotide sequence ID" value="XM_001272904.1"/>
</dbReference>
<feature type="compositionally biased region" description="Polar residues" evidence="8">
    <location>
        <begin position="504"/>
        <end position="515"/>
    </location>
</feature>
<name>A1CF30_ASPCL</name>
<dbReference type="GO" id="GO:0045027">
    <property type="term" value="F:DNA end binding"/>
    <property type="evidence" value="ECO:0007669"/>
    <property type="project" value="TreeGrafter"/>
</dbReference>
<feature type="region of interest" description="Disordered" evidence="8">
    <location>
        <begin position="261"/>
        <end position="576"/>
    </location>
</feature>
<evidence type="ECO:0000259" key="10">
    <source>
        <dbReference type="Pfam" id="PF21928"/>
    </source>
</evidence>
<gene>
    <name evidence="11" type="ORF">ACLA_091770</name>
</gene>
<keyword evidence="12" id="KW-1185">Reference proteome</keyword>
<dbReference type="eggNOG" id="ENOG502SCQK">
    <property type="taxonomic scope" value="Eukaryota"/>
</dbReference>
<evidence type="ECO:0000256" key="6">
    <source>
        <dbReference type="ARBA" id="ARBA00025747"/>
    </source>
</evidence>
<accession>A1CF30</accession>
<dbReference type="PANTHER" id="PTHR32235">
    <property type="entry name" value="NON-HOMOLOGOUS END-JOINING FACTOR 1"/>
    <property type="match status" value="1"/>
</dbReference>
<evidence type="ECO:0000313" key="11">
    <source>
        <dbReference type="EMBL" id="EAW11479.1"/>
    </source>
</evidence>
<feature type="compositionally biased region" description="Basic and acidic residues" evidence="8">
    <location>
        <begin position="541"/>
        <end position="566"/>
    </location>
</feature>
<reference evidence="11 12" key="1">
    <citation type="journal article" date="2008" name="PLoS Genet.">
        <title>Genomic islands in the pathogenic filamentous fungus Aspergillus fumigatus.</title>
        <authorList>
            <person name="Fedorova N.D."/>
            <person name="Khaldi N."/>
            <person name="Joardar V.S."/>
            <person name="Maiti R."/>
            <person name="Amedeo P."/>
            <person name="Anderson M.J."/>
            <person name="Crabtree J."/>
            <person name="Silva J.C."/>
            <person name="Badger J.H."/>
            <person name="Albarraq A."/>
            <person name="Angiuoli S."/>
            <person name="Bussey H."/>
            <person name="Bowyer P."/>
            <person name="Cotty P.J."/>
            <person name="Dyer P.S."/>
            <person name="Egan A."/>
            <person name="Galens K."/>
            <person name="Fraser-Liggett C.M."/>
            <person name="Haas B.J."/>
            <person name="Inman J.M."/>
            <person name="Kent R."/>
            <person name="Lemieux S."/>
            <person name="Malavazi I."/>
            <person name="Orvis J."/>
            <person name="Roemer T."/>
            <person name="Ronning C.M."/>
            <person name="Sundaram J.P."/>
            <person name="Sutton G."/>
            <person name="Turner G."/>
            <person name="Venter J.C."/>
            <person name="White O.R."/>
            <person name="Whitty B.R."/>
            <person name="Youngman P."/>
            <person name="Wolfe K.H."/>
            <person name="Goldman G.H."/>
            <person name="Wortman J.R."/>
            <person name="Jiang B."/>
            <person name="Denning D.W."/>
            <person name="Nierman W.C."/>
        </authorList>
    </citation>
    <scope>NUCLEOTIDE SEQUENCE [LARGE SCALE GENOMIC DNA]</scope>
    <source>
        <strain evidence="12">ATCC 1007 / CBS 513.65 / DSM 816 / NCTC 3887 / NRRL 1</strain>
    </source>
</reference>
<dbReference type="OMA" id="IKGVAPF"/>
<feature type="domain" description="XLF-like N-terminal" evidence="9">
    <location>
        <begin position="4"/>
        <end position="123"/>
    </location>
</feature>
<feature type="compositionally biased region" description="Low complexity" evidence="8">
    <location>
        <begin position="326"/>
        <end position="337"/>
    </location>
</feature>
<dbReference type="AlphaFoldDB" id="A1CF30"/>
<protein>
    <recommendedName>
        <fullName evidence="7">Non-homologous end-joining factor 1</fullName>
    </recommendedName>
</protein>
<dbReference type="Pfam" id="PF09302">
    <property type="entry name" value="XLF"/>
    <property type="match status" value="1"/>
</dbReference>
<comment type="subcellular location">
    <subcellularLocation>
        <location evidence="1">Nucleus</location>
    </subcellularLocation>
</comment>
<dbReference type="GO" id="GO:0006303">
    <property type="term" value="P:double-strand break repair via nonhomologous end joining"/>
    <property type="evidence" value="ECO:0007669"/>
    <property type="project" value="TreeGrafter"/>
</dbReference>
<evidence type="ECO:0000256" key="4">
    <source>
        <dbReference type="ARBA" id="ARBA00023204"/>
    </source>
</evidence>
<organism evidence="11 12">
    <name type="scientific">Aspergillus clavatus (strain ATCC 1007 / CBS 513.65 / DSM 816 / NCTC 3887 / NRRL 1 / QM 1276 / 107)</name>
    <dbReference type="NCBI Taxonomy" id="344612"/>
    <lineage>
        <taxon>Eukaryota</taxon>
        <taxon>Fungi</taxon>
        <taxon>Dikarya</taxon>
        <taxon>Ascomycota</taxon>
        <taxon>Pezizomycotina</taxon>
        <taxon>Eurotiomycetes</taxon>
        <taxon>Eurotiomycetidae</taxon>
        <taxon>Eurotiales</taxon>
        <taxon>Aspergillaceae</taxon>
        <taxon>Aspergillus</taxon>
        <taxon>Aspergillus subgen. Fumigati</taxon>
    </lineage>
</organism>
<dbReference type="Pfam" id="PF21928">
    <property type="entry name" value="XLF_CC"/>
    <property type="match status" value="1"/>
</dbReference>
<dbReference type="InterPro" id="IPR053829">
    <property type="entry name" value="XLF-like_CC"/>
</dbReference>
<feature type="compositionally biased region" description="Basic and acidic residues" evidence="8">
    <location>
        <begin position="338"/>
        <end position="358"/>
    </location>
</feature>
<keyword evidence="2" id="KW-0227">DNA damage</keyword>
<dbReference type="STRING" id="344612.A1CF30"/>
<proteinExistence type="inferred from homology"/>
<dbReference type="InterPro" id="IPR015381">
    <property type="entry name" value="XLF-like_N"/>
</dbReference>
<keyword evidence="5" id="KW-0539">Nucleus</keyword>
<evidence type="ECO:0000256" key="5">
    <source>
        <dbReference type="ARBA" id="ARBA00023242"/>
    </source>
</evidence>
<feature type="compositionally biased region" description="Low complexity" evidence="8">
    <location>
        <begin position="411"/>
        <end position="421"/>
    </location>
</feature>
<evidence type="ECO:0000256" key="7">
    <source>
        <dbReference type="ARBA" id="ARBA00044529"/>
    </source>
</evidence>
<feature type="compositionally biased region" description="Basic and acidic residues" evidence="8">
    <location>
        <begin position="307"/>
        <end position="322"/>
    </location>
</feature>
<dbReference type="Proteomes" id="UP000006701">
    <property type="component" value="Unassembled WGS sequence"/>
</dbReference>
<keyword evidence="3" id="KW-0238">DNA-binding</keyword>
<comment type="similarity">
    <text evidence="6">Belongs to the XRCC4-XLF family. XLF subfamily.</text>
</comment>
<evidence type="ECO:0000256" key="1">
    <source>
        <dbReference type="ARBA" id="ARBA00004123"/>
    </source>
</evidence>
<dbReference type="HOGENOM" id="CLU_022898_0_0_1"/>
<dbReference type="CDD" id="cd22285">
    <property type="entry name" value="HD_XLF_N"/>
    <property type="match status" value="1"/>
</dbReference>
<evidence type="ECO:0000259" key="9">
    <source>
        <dbReference type="Pfam" id="PF09302"/>
    </source>
</evidence>
<feature type="compositionally biased region" description="Acidic residues" evidence="8">
    <location>
        <begin position="288"/>
        <end position="306"/>
    </location>
</feature>
<dbReference type="InterPro" id="IPR052287">
    <property type="entry name" value="NHEJ_factor"/>
</dbReference>
<evidence type="ECO:0000256" key="8">
    <source>
        <dbReference type="SAM" id="MobiDB-lite"/>
    </source>
</evidence>
<dbReference type="Gene3D" id="2.170.210.10">
    <property type="entry name" value="DNA double-strand break repair and VJ recombination XRCC4, N-terminal"/>
    <property type="match status" value="1"/>
</dbReference>
<feature type="compositionally biased region" description="Basic and acidic residues" evidence="8">
    <location>
        <begin position="272"/>
        <end position="287"/>
    </location>
</feature>
<dbReference type="EMBL" id="DS027052">
    <property type="protein sequence ID" value="EAW11479.1"/>
    <property type="molecule type" value="Genomic_DNA"/>
</dbReference>
<dbReference type="GO" id="GO:0032807">
    <property type="term" value="C:DNA ligase IV complex"/>
    <property type="evidence" value="ECO:0007669"/>
    <property type="project" value="TreeGrafter"/>
</dbReference>
<dbReference type="KEGG" id="act:ACLA_091770"/>
<evidence type="ECO:0000256" key="2">
    <source>
        <dbReference type="ARBA" id="ARBA00022763"/>
    </source>
</evidence>
<evidence type="ECO:0000313" key="12">
    <source>
        <dbReference type="Proteomes" id="UP000006701"/>
    </source>
</evidence>
<evidence type="ECO:0000256" key="3">
    <source>
        <dbReference type="ARBA" id="ARBA00023125"/>
    </source>
</evidence>
<dbReference type="GeneID" id="4705146"/>
<dbReference type="OrthoDB" id="2155935at2759"/>
<sequence length="576" mass="63106">MSLKWRRLHLSRQGDLPPLLFRYSIAANGYELFMTDLTNIWTERMSRRDILRRADEDATTIDPSEDVEQFKVLLEKIGEALENKPGAAASLNPRSQVDSLKLIVSVKLPTPLRPLTWTAYLTKEPASSTSRHLLLPLLKAEAAWEPRQQTLLDQLNRKDWALGKLFEKIENMGIDLSTIFPGVTGHRRAHGETLLSQAARYIKGVAPFDEAEWLGEVAKSSPESSLAANMVAELTGFDETKHVDSLDPPPDGWWEKLTAEEPATLTPPGREQAQEPTEKKHAEHDTAMETDTDTGNDDLDGDDEFERQETPPRLKKPTDQERSSPAATASTTAGTADEATHGHKATSEDEPTKHESPAKKPKGLGVIGGKKQTRPKPPTPPRAHVASEPTGPATQPKHDDDATDSDLDQSPRAAPRAPAPAEQKKPAPKSHGLGVIGGKKKEKFKTPTPRTSRSPDPAPAPAPAPAQSLPKRPGKLGMIGGKARKLRDAAPETQTRAEADAQAQARSETPPQAKSESTEDLPVRGTVKKSASSSVAPPPEPPREETEHERADRKREELKRQLEAKSKAPAKKKRRF</sequence>
<dbReference type="PANTHER" id="PTHR32235:SF1">
    <property type="entry name" value="NON-HOMOLOGOUS END-JOINING FACTOR 1"/>
    <property type="match status" value="1"/>
</dbReference>
<feature type="domain" description="XLF-like coiled-coil region" evidence="10">
    <location>
        <begin position="125"/>
        <end position="177"/>
    </location>
</feature>